<feature type="transmembrane region" description="Helical" evidence="1">
    <location>
        <begin position="289"/>
        <end position="308"/>
    </location>
</feature>
<feature type="transmembrane region" description="Helical" evidence="1">
    <location>
        <begin position="44"/>
        <end position="66"/>
    </location>
</feature>
<feature type="domain" description="DUF2157" evidence="2">
    <location>
        <begin position="40"/>
        <end position="151"/>
    </location>
</feature>
<evidence type="ECO:0000313" key="4">
    <source>
        <dbReference type="Proteomes" id="UP001163731"/>
    </source>
</evidence>
<dbReference type="RefSeq" id="WP_264751204.1">
    <property type="nucleotide sequence ID" value="NZ_JAPDHW010000013.1"/>
</dbReference>
<comment type="caution">
    <text evidence="3">The sequence shown here is derived from an EMBL/GenBank/DDBJ whole genome shotgun (WGS) entry which is preliminary data.</text>
</comment>
<keyword evidence="1" id="KW-0812">Transmembrane</keyword>
<dbReference type="Pfam" id="PF09925">
    <property type="entry name" value="DUF2157"/>
    <property type="match status" value="1"/>
</dbReference>
<feature type="transmembrane region" description="Helical" evidence="1">
    <location>
        <begin position="101"/>
        <end position="121"/>
    </location>
</feature>
<organism evidence="3 4">
    <name type="scientific">Chryseobacterium kimseyorum</name>
    <dbReference type="NCBI Taxonomy" id="2984028"/>
    <lineage>
        <taxon>Bacteria</taxon>
        <taxon>Pseudomonadati</taxon>
        <taxon>Bacteroidota</taxon>
        <taxon>Flavobacteriia</taxon>
        <taxon>Flavobacteriales</taxon>
        <taxon>Weeksellaceae</taxon>
        <taxon>Chryseobacterium group</taxon>
        <taxon>Chryseobacterium</taxon>
    </lineage>
</organism>
<evidence type="ECO:0000259" key="2">
    <source>
        <dbReference type="Pfam" id="PF09925"/>
    </source>
</evidence>
<protein>
    <submittedName>
        <fullName evidence="3">DUF2157 domain-containing protein</fullName>
    </submittedName>
</protein>
<gene>
    <name evidence="3" type="ORF">OMO38_16050</name>
</gene>
<keyword evidence="1" id="KW-0472">Membrane</keyword>
<feature type="transmembrane region" description="Helical" evidence="1">
    <location>
        <begin position="72"/>
        <end position="92"/>
    </location>
</feature>
<accession>A0ABT3I1X3</accession>
<name>A0ABT3I1X3_9FLAO</name>
<dbReference type="Proteomes" id="UP001163731">
    <property type="component" value="Unassembled WGS sequence"/>
</dbReference>
<keyword evidence="1" id="KW-1133">Transmembrane helix</keyword>
<feature type="transmembrane region" description="Helical" evidence="1">
    <location>
        <begin position="235"/>
        <end position="253"/>
    </location>
</feature>
<reference evidence="3" key="1">
    <citation type="submission" date="2022-10" db="EMBL/GenBank/DDBJ databases">
        <title>Chryseobacterium babae sp. nov. isolated from the gut of the beetle Oryctes rhinoceros, and Chryseobacterium kimseyorum sp. nov., isolated from a stick insect rearing cage.</title>
        <authorList>
            <person name="Shelomi M."/>
            <person name="Han C.-J."/>
            <person name="Chen W.-M."/>
            <person name="Chen H.-K."/>
            <person name="Liaw S.-J."/>
            <person name="Muhle E."/>
            <person name="Clermont D."/>
        </authorList>
    </citation>
    <scope>NUCLEOTIDE SEQUENCE</scope>
    <source>
        <strain evidence="3">09-1422</strain>
    </source>
</reference>
<dbReference type="EMBL" id="JAPDHW010000013">
    <property type="protein sequence ID" value="MCW3170038.1"/>
    <property type="molecule type" value="Genomic_DNA"/>
</dbReference>
<evidence type="ECO:0000313" key="3">
    <source>
        <dbReference type="EMBL" id="MCW3170038.1"/>
    </source>
</evidence>
<keyword evidence="4" id="KW-1185">Reference proteome</keyword>
<feature type="transmembrane region" description="Helical" evidence="1">
    <location>
        <begin position="262"/>
        <end position="283"/>
    </location>
</feature>
<evidence type="ECO:0000256" key="1">
    <source>
        <dbReference type="SAM" id="Phobius"/>
    </source>
</evidence>
<feature type="transmembrane region" description="Helical" evidence="1">
    <location>
        <begin position="208"/>
        <end position="229"/>
    </location>
</feature>
<proteinExistence type="predicted"/>
<feature type="transmembrane region" description="Helical" evidence="1">
    <location>
        <begin position="173"/>
        <end position="196"/>
    </location>
</feature>
<dbReference type="InterPro" id="IPR018677">
    <property type="entry name" value="DUF2157"/>
</dbReference>
<sequence>MEDIQREDIHIISRHSDIDEQGISQVLTENIYNDREAWQKFLRLFFVTLGVGFTVSGIIFFFAYNWANLNKFAKIGLTELVIIATTSVVLFAKTSKMTRNIILTGSSVLVGALFAVYGQIYQTGADAYDFFLGWTLFIALWVIISDFAPLWLLFLLLINTTFILYTEQVAKDWSVNFVCTFLFLVNASAAISGIFISESKKGVSVPRWFLNIVSLAAISFATMGIVHGFLDEPDADFHFLLISAIILFGLGIWQSLKEKNGFYLAVIPLSIIIIVSTLLFEILQEDASFLLVSLFIITSITLVIWNLISLQKKWKNEK</sequence>